<dbReference type="CDD" id="cd02440">
    <property type="entry name" value="AdoMet_MTases"/>
    <property type="match status" value="1"/>
</dbReference>
<keyword evidence="3" id="KW-0949">S-adenosyl-L-methionine</keyword>
<dbReference type="SUPFAM" id="SSF53335">
    <property type="entry name" value="S-adenosyl-L-methionine-dependent methyltransferases"/>
    <property type="match status" value="1"/>
</dbReference>
<proteinExistence type="predicted"/>
<dbReference type="PANTHER" id="PTHR43167">
    <property type="entry name" value="PUTATIVE (AFU_ORTHOLOGUE AFUA_6G01830)-RELATED"/>
    <property type="match status" value="1"/>
</dbReference>
<dbReference type="Gene3D" id="3.40.50.150">
    <property type="entry name" value="Vaccinia Virus protein VP39"/>
    <property type="match status" value="1"/>
</dbReference>
<evidence type="ECO:0000256" key="1">
    <source>
        <dbReference type="ARBA" id="ARBA00022603"/>
    </source>
</evidence>
<dbReference type="InterPro" id="IPR002935">
    <property type="entry name" value="SAM_O-MeTrfase"/>
</dbReference>
<organism evidence="4 5">
    <name type="scientific">Halobaculum roseum</name>
    <dbReference type="NCBI Taxonomy" id="2175149"/>
    <lineage>
        <taxon>Archaea</taxon>
        <taxon>Methanobacteriati</taxon>
        <taxon>Methanobacteriota</taxon>
        <taxon>Stenosarchaea group</taxon>
        <taxon>Halobacteria</taxon>
        <taxon>Halobacteriales</taxon>
        <taxon>Haloferacaceae</taxon>
        <taxon>Halobaculum</taxon>
    </lineage>
</organism>
<dbReference type="Proteomes" id="UP001589595">
    <property type="component" value="Unassembled WGS sequence"/>
</dbReference>
<accession>A0ABD5MNA5</accession>
<protein>
    <submittedName>
        <fullName evidence="4">O-methyltransferase</fullName>
        <ecNumber evidence="4">2.1.1.-</ecNumber>
    </submittedName>
</protein>
<gene>
    <name evidence="4" type="ORF">ACFFOL_07125</name>
</gene>
<dbReference type="RefSeq" id="WP_222922871.1">
    <property type="nucleotide sequence ID" value="NZ_CP082286.1"/>
</dbReference>
<dbReference type="Pfam" id="PF13578">
    <property type="entry name" value="Methyltransf_24"/>
    <property type="match status" value="1"/>
</dbReference>
<dbReference type="AlphaFoldDB" id="A0ABD5MNA5"/>
<evidence type="ECO:0000313" key="4">
    <source>
        <dbReference type="EMBL" id="MFB9823940.1"/>
    </source>
</evidence>
<sequence>MVLTDEVSRFVRATGPEHTDVQAEMAAFADEHDFPNIGPESGAVLRLLARLTDAETVFEFGSGFGYSASWFLRGGAERVILTEFDADELDQGRKFMADAGLADRCVFEGGDAMETIERYDGPFDVVLVDHQKERYADAFRAVRDKLAPGGVVAADNIMRGPIDFDALLAAVEGDDGSHSDADADADAGAAALDAANEQTRGIAAYLDAVRADDAFETTVLPVGSGLAVSTKVD</sequence>
<dbReference type="EC" id="2.1.1.-" evidence="4"/>
<evidence type="ECO:0000256" key="2">
    <source>
        <dbReference type="ARBA" id="ARBA00022679"/>
    </source>
</evidence>
<dbReference type="InterPro" id="IPR029063">
    <property type="entry name" value="SAM-dependent_MTases_sf"/>
</dbReference>
<dbReference type="GO" id="GO:0032259">
    <property type="term" value="P:methylation"/>
    <property type="evidence" value="ECO:0007669"/>
    <property type="project" value="UniProtKB-KW"/>
</dbReference>
<comment type="caution">
    <text evidence="4">The sequence shown here is derived from an EMBL/GenBank/DDBJ whole genome shotgun (WGS) entry which is preliminary data.</text>
</comment>
<dbReference type="PANTHER" id="PTHR43167:SF1">
    <property type="entry name" value="PUTATIVE (AFU_ORTHOLOGUE AFUA_6G01830)-RELATED"/>
    <property type="match status" value="1"/>
</dbReference>
<dbReference type="GeneID" id="67210229"/>
<keyword evidence="2 4" id="KW-0808">Transferase</keyword>
<reference evidence="4" key="1">
    <citation type="submission" date="2024-09" db="EMBL/GenBank/DDBJ databases">
        <authorList>
            <person name="Sun Q."/>
        </authorList>
    </citation>
    <scope>NUCLEOTIDE SEQUENCE [LARGE SCALE GENOMIC DNA]</scope>
    <source>
        <strain evidence="4">JCM 31273</strain>
    </source>
</reference>
<keyword evidence="5" id="KW-1185">Reference proteome</keyword>
<evidence type="ECO:0000256" key="3">
    <source>
        <dbReference type="ARBA" id="ARBA00022691"/>
    </source>
</evidence>
<dbReference type="GO" id="GO:0008168">
    <property type="term" value="F:methyltransferase activity"/>
    <property type="evidence" value="ECO:0007669"/>
    <property type="project" value="UniProtKB-KW"/>
</dbReference>
<name>A0ABD5MNA5_9EURY</name>
<evidence type="ECO:0000313" key="5">
    <source>
        <dbReference type="Proteomes" id="UP001589595"/>
    </source>
</evidence>
<dbReference type="PROSITE" id="PS51682">
    <property type="entry name" value="SAM_OMT_I"/>
    <property type="match status" value="1"/>
</dbReference>
<dbReference type="EMBL" id="JBHMAJ010000006">
    <property type="protein sequence ID" value="MFB9823940.1"/>
    <property type="molecule type" value="Genomic_DNA"/>
</dbReference>
<keyword evidence="1 4" id="KW-0489">Methyltransferase</keyword>